<sequence length="61" mass="6794">MQVRVDRAVCQVLAQCVFTAPDVFELDGDDALVYLAEPPEEFRDDVEQAARACPLQAIILE</sequence>
<dbReference type="STRING" id="380244.SAMN05216298_1720"/>
<dbReference type="GO" id="GO:0005506">
    <property type="term" value="F:iron ion binding"/>
    <property type="evidence" value="ECO:0007669"/>
    <property type="project" value="UniProtKB-UniRule"/>
</dbReference>
<dbReference type="InterPro" id="IPR001080">
    <property type="entry name" value="3Fe4S_ferredoxin"/>
</dbReference>
<keyword evidence="4 8" id="KW-0249">Electron transport</keyword>
<dbReference type="EMBL" id="FNGF01000002">
    <property type="protein sequence ID" value="SDK86420.1"/>
    <property type="molecule type" value="Genomic_DNA"/>
</dbReference>
<comment type="cofactor">
    <cofactor evidence="1">
        <name>[3Fe-4S] cluster</name>
        <dbReference type="ChEBI" id="CHEBI:21137"/>
    </cofactor>
</comment>
<evidence type="ECO:0000256" key="6">
    <source>
        <dbReference type="ARBA" id="ARBA00023014"/>
    </source>
</evidence>
<evidence type="ECO:0000256" key="8">
    <source>
        <dbReference type="RuleBase" id="RU368020"/>
    </source>
</evidence>
<reference evidence="10" key="1">
    <citation type="submission" date="2016-10" db="EMBL/GenBank/DDBJ databases">
        <authorList>
            <person name="Varghese N."/>
            <person name="Submissions S."/>
        </authorList>
    </citation>
    <scope>NUCLEOTIDE SEQUENCE [LARGE SCALE GENOMIC DNA]</scope>
    <source>
        <strain evidence="10">CGMCC 4.3147</strain>
    </source>
</reference>
<dbReference type="AlphaFoldDB" id="A0A1G9FDI9"/>
<dbReference type="Gene3D" id="3.30.70.20">
    <property type="match status" value="1"/>
</dbReference>
<evidence type="ECO:0000256" key="3">
    <source>
        <dbReference type="ARBA" id="ARBA00022723"/>
    </source>
</evidence>
<name>A0A1G9FDI9_9ACTN</name>
<keyword evidence="7" id="KW-0003">3Fe-4S</keyword>
<evidence type="ECO:0000313" key="9">
    <source>
        <dbReference type="EMBL" id="SDK86420.1"/>
    </source>
</evidence>
<dbReference type="PRINTS" id="PR00352">
    <property type="entry name" value="3FE4SFRDOXIN"/>
</dbReference>
<evidence type="ECO:0000256" key="1">
    <source>
        <dbReference type="ARBA" id="ARBA00001927"/>
    </source>
</evidence>
<evidence type="ECO:0000313" key="10">
    <source>
        <dbReference type="Proteomes" id="UP000198662"/>
    </source>
</evidence>
<dbReference type="PANTHER" id="PTHR36923:SF3">
    <property type="entry name" value="FERREDOXIN"/>
    <property type="match status" value="1"/>
</dbReference>
<keyword evidence="5 8" id="KW-0408">Iron</keyword>
<dbReference type="OrthoDB" id="3215002at2"/>
<evidence type="ECO:0000256" key="5">
    <source>
        <dbReference type="ARBA" id="ARBA00023004"/>
    </source>
</evidence>
<dbReference type="InterPro" id="IPR051269">
    <property type="entry name" value="Fe-S_cluster_ET"/>
</dbReference>
<accession>A0A1G9FDI9</accession>
<dbReference type="PANTHER" id="PTHR36923">
    <property type="entry name" value="FERREDOXIN"/>
    <property type="match status" value="1"/>
</dbReference>
<dbReference type="GO" id="GO:0051538">
    <property type="term" value="F:3 iron, 4 sulfur cluster binding"/>
    <property type="evidence" value="ECO:0007669"/>
    <property type="project" value="UniProtKB-KW"/>
</dbReference>
<gene>
    <name evidence="9" type="ORF">SAMN05216298_1720</name>
</gene>
<keyword evidence="3 8" id="KW-0479">Metal-binding</keyword>
<dbReference type="SUPFAM" id="SSF54862">
    <property type="entry name" value="4Fe-4S ferredoxins"/>
    <property type="match status" value="1"/>
</dbReference>
<keyword evidence="2 8" id="KW-0813">Transport</keyword>
<protein>
    <recommendedName>
        <fullName evidence="8">Ferredoxin</fullName>
    </recommendedName>
</protein>
<dbReference type="Proteomes" id="UP000198662">
    <property type="component" value="Unassembled WGS sequence"/>
</dbReference>
<evidence type="ECO:0000256" key="7">
    <source>
        <dbReference type="ARBA" id="ARBA00023291"/>
    </source>
</evidence>
<proteinExistence type="predicted"/>
<evidence type="ECO:0000256" key="4">
    <source>
        <dbReference type="ARBA" id="ARBA00022982"/>
    </source>
</evidence>
<dbReference type="GO" id="GO:0009055">
    <property type="term" value="F:electron transfer activity"/>
    <property type="evidence" value="ECO:0007669"/>
    <property type="project" value="UniProtKB-UniRule"/>
</dbReference>
<comment type="function">
    <text evidence="8">Ferredoxins are iron-sulfur proteins that transfer electrons in a wide variety of metabolic reactions.</text>
</comment>
<evidence type="ECO:0000256" key="2">
    <source>
        <dbReference type="ARBA" id="ARBA00022448"/>
    </source>
</evidence>
<dbReference type="Pfam" id="PF13459">
    <property type="entry name" value="Fer4_15"/>
    <property type="match status" value="1"/>
</dbReference>
<dbReference type="RefSeq" id="WP_091046114.1">
    <property type="nucleotide sequence ID" value="NZ_FNGF01000002.1"/>
</dbReference>
<organism evidence="9 10">
    <name type="scientific">Glycomyces sambucus</name>
    <dbReference type="NCBI Taxonomy" id="380244"/>
    <lineage>
        <taxon>Bacteria</taxon>
        <taxon>Bacillati</taxon>
        <taxon>Actinomycetota</taxon>
        <taxon>Actinomycetes</taxon>
        <taxon>Glycomycetales</taxon>
        <taxon>Glycomycetaceae</taxon>
        <taxon>Glycomyces</taxon>
    </lineage>
</organism>
<keyword evidence="6 8" id="KW-0411">Iron-sulfur</keyword>
<keyword evidence="10" id="KW-1185">Reference proteome</keyword>